<evidence type="ECO:0000313" key="1">
    <source>
        <dbReference type="EMBL" id="TCC00121.1"/>
    </source>
</evidence>
<dbReference type="OrthoDB" id="8769320at2"/>
<protein>
    <recommendedName>
        <fullName evidence="3">PLD phosphodiesterase domain-containing protein</fullName>
    </recommendedName>
</protein>
<evidence type="ECO:0000313" key="2">
    <source>
        <dbReference type="Proteomes" id="UP000291793"/>
    </source>
</evidence>
<comment type="caution">
    <text evidence="1">The sequence shown here is derived from an EMBL/GenBank/DDBJ whole genome shotgun (WGS) entry which is preliminary data.</text>
</comment>
<name>A0A4R0GR99_9ENTR</name>
<dbReference type="Proteomes" id="UP000291793">
    <property type="component" value="Unassembled WGS sequence"/>
</dbReference>
<dbReference type="AlphaFoldDB" id="A0A4R0GR99"/>
<sequence length="632" mass="71255">MKLISEFKAQLATLGEIKRVWLTSFNINIGFIETHLLPAVLGMEEPPKNRSEFERLQFDLTRKKIDFRIYCDKRLITQEQHKRTSITILPVSVRQIAPHLDAQNSLFHPKVIYLEDVHGNMILGAGSANLTLSGWGRNQEAVDFRRVSTNKQYQQIKSFFTQVDPNMAVDDAFPVRRKFSHDDPDWDFIHSLSGKTLLKALANGDTIKKLSVWSPYLAADLAGFIGSLSHAFGNPALRVDLVPDLAHGRFLRTPGGEGTDVLRQSGQLRLCKNPVERDERSELTHAKVWLATGKSSATLAIGSWNFTAPGCSSVNVDNTDETHWNIEAGIVHRVSPKTKIVGAVLDEKAFAYASAELLEAEGLHIPDQLPFDLQVQFDWRSGKYTVSGEWFDGKPTAQYALRLPGIAQVIPLGWRGKSLIALRDLVAEQPDEVLTQHFYTVIRPGEADWQGVIHEVGQAFRRVNGFDTLHDLLNSYISDVDPQDNDAVQLRETLRDGDSAEDAPPEEKPPIQTSATSYFRLFYALEKRREQLETLNDDASLHYWLFTCPGCLLELVEKVRENLAAQPGTLFGWFMAHEVQSLCQLAKKRYRKKSLAAHAWPKLVIDIPPLPVKGKQRQQYLDAIKQRCGYEA</sequence>
<evidence type="ECO:0008006" key="3">
    <source>
        <dbReference type="Google" id="ProtNLM"/>
    </source>
</evidence>
<dbReference type="Gene3D" id="3.30.870.10">
    <property type="entry name" value="Endonuclease Chain A"/>
    <property type="match status" value="2"/>
</dbReference>
<gene>
    <name evidence="1" type="ORF">E0L21_20690</name>
</gene>
<accession>A0A4R0GR99</accession>
<organism evidence="1 2">
    <name type="scientific">Kosakonia quasisacchari</name>
    <dbReference type="NCBI Taxonomy" id="2529380"/>
    <lineage>
        <taxon>Bacteria</taxon>
        <taxon>Pseudomonadati</taxon>
        <taxon>Pseudomonadota</taxon>
        <taxon>Gammaproteobacteria</taxon>
        <taxon>Enterobacterales</taxon>
        <taxon>Enterobacteriaceae</taxon>
        <taxon>Kosakonia</taxon>
    </lineage>
</organism>
<dbReference type="RefSeq" id="WP_131412809.1">
    <property type="nucleotide sequence ID" value="NZ_SJOP01000023.1"/>
</dbReference>
<proteinExistence type="predicted"/>
<dbReference type="EMBL" id="SJOP01000023">
    <property type="protein sequence ID" value="TCC00121.1"/>
    <property type="molecule type" value="Genomic_DNA"/>
</dbReference>
<reference evidence="1 2" key="1">
    <citation type="submission" date="2019-02" db="EMBL/GenBank/DDBJ databases">
        <title>The draft genome of Kosakonia quasisacchari strain WCHKQ120001.</title>
        <authorList>
            <person name="Wang C."/>
            <person name="Feng Y."/>
            <person name="Zong Z."/>
        </authorList>
    </citation>
    <scope>NUCLEOTIDE SEQUENCE [LARGE SCALE GENOMIC DNA]</scope>
    <source>
        <strain evidence="1 2">WCHKQ120001</strain>
    </source>
</reference>
<keyword evidence="2" id="KW-1185">Reference proteome</keyword>